<dbReference type="Pfam" id="PF03104">
    <property type="entry name" value="DNA_pol_B_exo1"/>
    <property type="match status" value="1"/>
</dbReference>
<dbReference type="PANTHER" id="PTHR45812:SF1">
    <property type="entry name" value="DNA POLYMERASE ZETA CATALYTIC SUBUNIT"/>
    <property type="match status" value="1"/>
</dbReference>
<keyword evidence="9 13" id="KW-0408">Iron</keyword>
<keyword evidence="3 13" id="KW-0808">Transferase</keyword>
<evidence type="ECO:0000256" key="4">
    <source>
        <dbReference type="ARBA" id="ARBA00022695"/>
    </source>
</evidence>
<dbReference type="GO" id="GO:0006260">
    <property type="term" value="P:DNA replication"/>
    <property type="evidence" value="ECO:0007669"/>
    <property type="project" value="UniProtKB-KW"/>
</dbReference>
<evidence type="ECO:0000256" key="9">
    <source>
        <dbReference type="ARBA" id="ARBA00023004"/>
    </source>
</evidence>
<keyword evidence="11" id="KW-0234">DNA repair</keyword>
<dbReference type="GO" id="GO:0003677">
    <property type="term" value="F:DNA binding"/>
    <property type="evidence" value="ECO:0007669"/>
    <property type="project" value="UniProtKB-KW"/>
</dbReference>
<feature type="domain" description="DNA-directed DNA polymerase family B exonuclease" evidence="15">
    <location>
        <begin position="20"/>
        <end position="225"/>
    </location>
</feature>
<organism evidence="17 18">
    <name type="scientific">Monosiga brevicollis</name>
    <name type="common">Choanoflagellate</name>
    <dbReference type="NCBI Taxonomy" id="81824"/>
    <lineage>
        <taxon>Eukaryota</taxon>
        <taxon>Choanoflagellata</taxon>
        <taxon>Craspedida</taxon>
        <taxon>Salpingoecidae</taxon>
        <taxon>Monosiga</taxon>
    </lineage>
</organism>
<keyword evidence="13" id="KW-0539">Nucleus</keyword>
<dbReference type="Proteomes" id="UP000001357">
    <property type="component" value="Unassembled WGS sequence"/>
</dbReference>
<keyword evidence="10 13" id="KW-0411">Iron-sulfur</keyword>
<dbReference type="FunFam" id="1.10.132.60:FF:000005">
    <property type="entry name" value="Putative DNA polymerase zeta catalytic subunit"/>
    <property type="match status" value="1"/>
</dbReference>
<dbReference type="KEGG" id="mbr:MONBRDRAFT_14379"/>
<dbReference type="PANTHER" id="PTHR45812">
    <property type="entry name" value="DNA POLYMERASE ZETA CATALYTIC SUBUNIT"/>
    <property type="match status" value="1"/>
</dbReference>
<dbReference type="InterPro" id="IPR006172">
    <property type="entry name" value="DNA-dir_DNA_pol_B"/>
</dbReference>
<keyword evidence="18" id="KW-1185">Reference proteome</keyword>
<evidence type="ECO:0000259" key="16">
    <source>
        <dbReference type="Pfam" id="PF14260"/>
    </source>
</evidence>
<name>A9USN0_MONBE</name>
<dbReference type="GO" id="GO:0005634">
    <property type="term" value="C:nucleus"/>
    <property type="evidence" value="ECO:0007669"/>
    <property type="project" value="UniProtKB-SubCell"/>
</dbReference>
<keyword evidence="13" id="KW-0235">DNA replication</keyword>
<evidence type="ECO:0000256" key="3">
    <source>
        <dbReference type="ARBA" id="ARBA00022679"/>
    </source>
</evidence>
<protein>
    <recommendedName>
        <fullName evidence="13">DNA polymerase</fullName>
        <ecNumber evidence="13">2.7.7.7</ecNumber>
    </recommendedName>
</protein>
<evidence type="ECO:0000256" key="11">
    <source>
        <dbReference type="ARBA" id="ARBA00023204"/>
    </source>
</evidence>
<evidence type="ECO:0000313" key="17">
    <source>
        <dbReference type="EMBL" id="EDQ92130.1"/>
    </source>
</evidence>
<comment type="catalytic activity">
    <reaction evidence="12 13">
        <text>DNA(n) + a 2'-deoxyribonucleoside 5'-triphosphate = DNA(n+1) + diphosphate</text>
        <dbReference type="Rhea" id="RHEA:22508"/>
        <dbReference type="Rhea" id="RHEA-COMP:17339"/>
        <dbReference type="Rhea" id="RHEA-COMP:17340"/>
        <dbReference type="ChEBI" id="CHEBI:33019"/>
        <dbReference type="ChEBI" id="CHEBI:61560"/>
        <dbReference type="ChEBI" id="CHEBI:173112"/>
        <dbReference type="EC" id="2.7.7.7"/>
    </reaction>
</comment>
<comment type="subcellular location">
    <subcellularLocation>
        <location evidence="13">Nucleus</location>
    </subcellularLocation>
</comment>
<dbReference type="GO" id="GO:0006281">
    <property type="term" value="P:DNA repair"/>
    <property type="evidence" value="ECO:0007669"/>
    <property type="project" value="UniProtKB-KW"/>
</dbReference>
<evidence type="ECO:0000256" key="7">
    <source>
        <dbReference type="ARBA" id="ARBA00022833"/>
    </source>
</evidence>
<evidence type="ECO:0000256" key="12">
    <source>
        <dbReference type="ARBA" id="ARBA00049244"/>
    </source>
</evidence>
<dbReference type="GO" id="GO:0003887">
    <property type="term" value="F:DNA-directed DNA polymerase activity"/>
    <property type="evidence" value="ECO:0007669"/>
    <property type="project" value="UniProtKB-KW"/>
</dbReference>
<keyword evidence="7 13" id="KW-0862">Zinc</keyword>
<dbReference type="SUPFAM" id="SSF56672">
    <property type="entry name" value="DNA/RNA polymerases"/>
    <property type="match status" value="1"/>
</dbReference>
<evidence type="ECO:0000256" key="1">
    <source>
        <dbReference type="ARBA" id="ARBA00001966"/>
    </source>
</evidence>
<evidence type="ECO:0000256" key="13">
    <source>
        <dbReference type="RuleBase" id="RU000442"/>
    </source>
</evidence>
<dbReference type="InterPro" id="IPR012337">
    <property type="entry name" value="RNaseH-like_sf"/>
</dbReference>
<dbReference type="InParanoid" id="A9USN0"/>
<dbReference type="InterPro" id="IPR036397">
    <property type="entry name" value="RNaseH_sf"/>
</dbReference>
<dbReference type="Pfam" id="PF14260">
    <property type="entry name" value="zf-C4pol"/>
    <property type="match status" value="1"/>
</dbReference>
<dbReference type="EC" id="2.7.7.7" evidence="13"/>
<dbReference type="InterPro" id="IPR017964">
    <property type="entry name" value="DNA-dir_DNA_pol_B_CS"/>
</dbReference>
<dbReference type="SUPFAM" id="SSF53098">
    <property type="entry name" value="Ribonuclease H-like"/>
    <property type="match status" value="1"/>
</dbReference>
<feature type="domain" description="DNA-directed DNA polymerase family B multifunctional" evidence="14">
    <location>
        <begin position="292"/>
        <end position="743"/>
    </location>
</feature>
<dbReference type="CDD" id="cd05778">
    <property type="entry name" value="DNA_polB_zeta_exo"/>
    <property type="match status" value="1"/>
</dbReference>
<evidence type="ECO:0000256" key="8">
    <source>
        <dbReference type="ARBA" id="ARBA00022932"/>
    </source>
</evidence>
<dbReference type="InterPro" id="IPR023211">
    <property type="entry name" value="DNA_pol_palm_dom_sf"/>
</dbReference>
<dbReference type="GO" id="GO:0016035">
    <property type="term" value="C:zeta DNA polymerase complex"/>
    <property type="evidence" value="ECO:0007669"/>
    <property type="project" value="InterPro"/>
</dbReference>
<accession>A9USN0</accession>
<dbReference type="STRING" id="81824.A9USN0"/>
<keyword evidence="5 13" id="KW-0479">Metal-binding</keyword>
<dbReference type="PRINTS" id="PR00106">
    <property type="entry name" value="DNAPOLB"/>
</dbReference>
<dbReference type="InterPro" id="IPR006133">
    <property type="entry name" value="DNA-dir_DNA_pol_B_exonuc"/>
</dbReference>
<evidence type="ECO:0000256" key="5">
    <source>
        <dbReference type="ARBA" id="ARBA00022723"/>
    </source>
</evidence>
<evidence type="ECO:0000256" key="6">
    <source>
        <dbReference type="ARBA" id="ARBA00022763"/>
    </source>
</evidence>
<dbReference type="GO" id="GO:0019985">
    <property type="term" value="P:translesion synthesis"/>
    <property type="evidence" value="ECO:0007669"/>
    <property type="project" value="InterPro"/>
</dbReference>
<dbReference type="AlphaFoldDB" id="A9USN0"/>
<evidence type="ECO:0000313" key="18">
    <source>
        <dbReference type="Proteomes" id="UP000001357"/>
    </source>
</evidence>
<dbReference type="InterPro" id="IPR025687">
    <property type="entry name" value="Znf-C4pol"/>
</dbReference>
<dbReference type="GO" id="GO:0008270">
    <property type="term" value="F:zinc ion binding"/>
    <property type="evidence" value="ECO:0007669"/>
    <property type="project" value="UniProtKB-KW"/>
</dbReference>
<dbReference type="CDD" id="cd05534">
    <property type="entry name" value="POLBc_zeta"/>
    <property type="match status" value="1"/>
</dbReference>
<dbReference type="EMBL" id="CH991544">
    <property type="protein sequence ID" value="EDQ92130.1"/>
    <property type="molecule type" value="Genomic_DNA"/>
</dbReference>
<reference evidence="17 18" key="1">
    <citation type="journal article" date="2008" name="Nature">
        <title>The genome of the choanoflagellate Monosiga brevicollis and the origin of metazoans.</title>
        <authorList>
            <consortium name="JGI Sequencing"/>
            <person name="King N."/>
            <person name="Westbrook M.J."/>
            <person name="Young S.L."/>
            <person name="Kuo A."/>
            <person name="Abedin M."/>
            <person name="Chapman J."/>
            <person name="Fairclough S."/>
            <person name="Hellsten U."/>
            <person name="Isogai Y."/>
            <person name="Letunic I."/>
            <person name="Marr M."/>
            <person name="Pincus D."/>
            <person name="Putnam N."/>
            <person name="Rokas A."/>
            <person name="Wright K.J."/>
            <person name="Zuzow R."/>
            <person name="Dirks W."/>
            <person name="Good M."/>
            <person name="Goodstein D."/>
            <person name="Lemons D."/>
            <person name="Li W."/>
            <person name="Lyons J.B."/>
            <person name="Morris A."/>
            <person name="Nichols S."/>
            <person name="Richter D.J."/>
            <person name="Salamov A."/>
            <person name="Bork P."/>
            <person name="Lim W.A."/>
            <person name="Manning G."/>
            <person name="Miller W.T."/>
            <person name="McGinnis W."/>
            <person name="Shapiro H."/>
            <person name="Tjian R."/>
            <person name="Grigoriev I.V."/>
            <person name="Rokhsar D."/>
        </authorList>
    </citation>
    <scope>NUCLEOTIDE SEQUENCE [LARGE SCALE GENOMIC DNA]</scope>
    <source>
        <strain evidence="18">MX1 / ATCC 50154</strain>
    </source>
</reference>
<feature type="domain" description="C4-type zinc-finger of DNA polymerase delta" evidence="16">
    <location>
        <begin position="788"/>
        <end position="857"/>
    </location>
</feature>
<proteinExistence type="inferred from homology"/>
<keyword evidence="4 13" id="KW-0548">Nucleotidyltransferase</keyword>
<dbReference type="Gene3D" id="3.90.1600.10">
    <property type="entry name" value="Palm domain of DNA polymerase"/>
    <property type="match status" value="1"/>
</dbReference>
<dbReference type="Gene3D" id="1.10.287.690">
    <property type="entry name" value="Helix hairpin bin"/>
    <property type="match status" value="1"/>
</dbReference>
<dbReference type="SMART" id="SM00486">
    <property type="entry name" value="POLBc"/>
    <property type="match status" value="1"/>
</dbReference>
<dbReference type="GO" id="GO:0051539">
    <property type="term" value="F:4 iron, 4 sulfur cluster binding"/>
    <property type="evidence" value="ECO:0007669"/>
    <property type="project" value="UniProtKB-KW"/>
</dbReference>
<dbReference type="FunFam" id="1.10.287.690:FF:000002">
    <property type="entry name" value="DNA polymerase zeta"/>
    <property type="match status" value="1"/>
</dbReference>
<dbReference type="RefSeq" id="XP_001743416.1">
    <property type="nucleotide sequence ID" value="XM_001743364.1"/>
</dbReference>
<comment type="similarity">
    <text evidence="2 13">Belongs to the DNA polymerase type-B family.</text>
</comment>
<dbReference type="InterPro" id="IPR030559">
    <property type="entry name" value="PolZ_Rev3"/>
</dbReference>
<comment type="cofactor">
    <cofactor evidence="1 13">
        <name>[4Fe-4S] cluster</name>
        <dbReference type="ChEBI" id="CHEBI:49883"/>
    </cofactor>
</comment>
<evidence type="ECO:0000256" key="2">
    <source>
        <dbReference type="ARBA" id="ARBA00005755"/>
    </source>
</evidence>
<dbReference type="GeneID" id="5888644"/>
<dbReference type="PROSITE" id="PS00116">
    <property type="entry name" value="DNA_POLYMERASE_B"/>
    <property type="match status" value="1"/>
</dbReference>
<evidence type="ECO:0000259" key="14">
    <source>
        <dbReference type="Pfam" id="PF00136"/>
    </source>
</evidence>
<evidence type="ECO:0000259" key="15">
    <source>
        <dbReference type="Pfam" id="PF03104"/>
    </source>
</evidence>
<keyword evidence="6" id="KW-0227">DNA damage</keyword>
<keyword evidence="13" id="KW-0004">4Fe-4S</keyword>
<evidence type="ECO:0000256" key="10">
    <source>
        <dbReference type="ARBA" id="ARBA00023014"/>
    </source>
</evidence>
<dbReference type="Gene3D" id="3.30.420.10">
    <property type="entry name" value="Ribonuclease H-like superfamily/Ribonuclease H"/>
    <property type="match status" value="1"/>
</dbReference>
<dbReference type="Gene3D" id="1.10.132.60">
    <property type="entry name" value="DNA polymerase family B, C-terminal domain"/>
    <property type="match status" value="1"/>
</dbReference>
<dbReference type="eggNOG" id="KOG0968">
    <property type="taxonomic scope" value="Eukaryota"/>
</dbReference>
<gene>
    <name evidence="17" type="ORF">MONBRDRAFT_14379</name>
</gene>
<dbReference type="GO" id="GO:0000166">
    <property type="term" value="F:nucleotide binding"/>
    <property type="evidence" value="ECO:0007669"/>
    <property type="project" value="InterPro"/>
</dbReference>
<sequence>MSAQLSKNDDPYAAGSHARVQGPANAATFGFDLATQHLSDATLLQAQQHVTVVSLELHSHSQGARESDPRHDPILALILCAWFDDTIQPLRQRKLVLWWGAADTEPEHERWGLPNFTGVRFDSEELLLRGLVDRILRWDPEVLVGYEVQMRSWGYLVERGWHLGVDVCMELSRIHEQPTPEKSRLDPHGYHARKTSELRVPGRILLNLWRIMRHELALTSYSFENICYHVLHRRVAHVRQQQLRDWYQSASTRHRWRTLHYLGVRAEGSLQLLYELNIIQRTSEFARLFGILFNEVLTRGSQFRVESIMVRLAHQRDQIMLSPSKVQVREQRAPEVVALILEPESVFYESPVVVLDFQSLYPSMMIAYNMCYSTCLGKVSSESPGEPFKFGVSDLQLPPGLLSRLVAQDLVHICPNGTMFVKSEVRHGVLPVMLDEILRTRVMVKKAMGGEPAGGAAHRLMNARQLGLKLIANVTYGYTAATFSGRMPCVDIADAIVQQARETLTKAMKVVETHPDWHAKVVYGDTDSMFVLLPGATKETAFRIGREMAATISAQYPAPVRLKFEKVYLPCILQTKKRYVGYMYETETQTEPVFDAKGIETVRRDWCPAVTKTLERSLRILFEKRDLSLLRAYLTREWIKLLKGEFNLTDYIFAKAYRGRESYSSKACVAALEIANKRARVDPRAEPRVGERVPYVIVCGPPKATLITLVRQPDELLSDSSLRLNAHYYIRKQIIPPLERCFNLLGLSVIPWYTTLPRVERAGGMVSDMASHVHNRHTLSQFYASAHCIVCDALTRGRLCSDCHRDPQRSVTILMARVKKAQDRLSVLDRICRRCMHAWNADPDACCSLACPVMFERRRQQQRLDVALPIYYEEFGDPDPPVHSHHP</sequence>
<keyword evidence="13" id="KW-0238">DNA-binding</keyword>
<keyword evidence="8 13" id="KW-0239">DNA-directed DNA polymerase</keyword>
<dbReference type="InterPro" id="IPR043502">
    <property type="entry name" value="DNA/RNA_pol_sf"/>
</dbReference>
<keyword evidence="13" id="KW-0863">Zinc-finger</keyword>
<dbReference type="FunFam" id="3.30.420.10:FF:000024">
    <property type="entry name" value="DNA polymerase zeta catalytic subunit"/>
    <property type="match status" value="1"/>
</dbReference>
<dbReference type="OMA" id="NAQYYIT"/>
<dbReference type="InterPro" id="IPR042087">
    <property type="entry name" value="DNA_pol_B_thumb"/>
</dbReference>
<dbReference type="InterPro" id="IPR006134">
    <property type="entry name" value="DNA-dir_DNA_pol_B_multi_dom"/>
</dbReference>
<dbReference type="Pfam" id="PF00136">
    <property type="entry name" value="DNA_pol_B"/>
    <property type="match status" value="1"/>
</dbReference>